<comment type="caution">
    <text evidence="4">The sequence shown here is derived from an EMBL/GenBank/DDBJ whole genome shotgun (WGS) entry which is preliminary data.</text>
</comment>
<dbReference type="AlphaFoldDB" id="A0A8S9XH81"/>
<evidence type="ECO:0000313" key="4">
    <source>
        <dbReference type="EMBL" id="KAF6208317.1"/>
    </source>
</evidence>
<dbReference type="GO" id="GO:0005634">
    <property type="term" value="C:nucleus"/>
    <property type="evidence" value="ECO:0007669"/>
    <property type="project" value="UniProtKB-SubCell"/>
</dbReference>
<dbReference type="Pfam" id="PF05225">
    <property type="entry name" value="HTH_psq"/>
    <property type="match status" value="1"/>
</dbReference>
<proteinExistence type="predicted"/>
<feature type="compositionally biased region" description="Acidic residues" evidence="2">
    <location>
        <begin position="628"/>
        <end position="641"/>
    </location>
</feature>
<dbReference type="InterPro" id="IPR001337">
    <property type="entry name" value="TMV-like_coat"/>
</dbReference>
<keyword evidence="5" id="KW-1185">Reference proteome</keyword>
<dbReference type="Gene3D" id="1.10.10.60">
    <property type="entry name" value="Homeodomain-like"/>
    <property type="match status" value="1"/>
</dbReference>
<feature type="region of interest" description="Disordered" evidence="2">
    <location>
        <begin position="561"/>
        <end position="698"/>
    </location>
</feature>
<organism evidence="4 5">
    <name type="scientific">Apolygus lucorum</name>
    <name type="common">Small green plant bug</name>
    <name type="synonym">Lygocoris lucorum</name>
    <dbReference type="NCBI Taxonomy" id="248454"/>
    <lineage>
        <taxon>Eukaryota</taxon>
        <taxon>Metazoa</taxon>
        <taxon>Ecdysozoa</taxon>
        <taxon>Arthropoda</taxon>
        <taxon>Hexapoda</taxon>
        <taxon>Insecta</taxon>
        <taxon>Pterygota</taxon>
        <taxon>Neoptera</taxon>
        <taxon>Paraneoptera</taxon>
        <taxon>Hemiptera</taxon>
        <taxon>Heteroptera</taxon>
        <taxon>Panheteroptera</taxon>
        <taxon>Cimicomorpha</taxon>
        <taxon>Miridae</taxon>
        <taxon>Mirini</taxon>
        <taxon>Apolygus</taxon>
    </lineage>
</organism>
<sequence length="698" mass="77853">MSLGVLEAVRNLFGGDLANVPVIMSYTNWDSRHRRLQMHDWAKLDDLVDWLRQVRYMGFHVRVNRDRIKQLYAVIIVRAPFSATQRFPEGVLYVDVDNVHVRTLIDQIVLSLDMPDRQIEKGGMAYDSSDAKRAFDVGVQSLMAAMLSEEDAAGVTDLLDPSVAGKVLSAGRCFVELSMPEKGLICHYGINFTACNTDPHRIKKETLDRILNIYYSDSINLIPHQRFPRDTEEEKCKLRDSEGLIPFVGKAYKWLFGIGTDADYKTIRRAACRNTISVVQAGSGTSTASISATDEAVLKVITVSATGLSNDYDCGAECLAVVRSKEMTQREAAAHYKIARSTIINKLGGKHSRPVGKPSIFTQGEENEFVYCLIKMSEYGFPMNKTDLRMVTIEEESQSESEDDQEVKRYYKRFTYTEEDLAVAIRGMKAGTLSIYKAAKIYGIPKGTLFNKVRGKVPMTRKMGPPTVLSQTEEENVMNWILNMAKLGFPMHGEDVKDTIQKTEGDTNRLQGGFQGIGIHPLNREVVLKKLSHRVFEDAHGGEHIKNVSETFLEELKKHRKELTEKNPRRMARKKMNVPPGKGITVEDLDSPSTSSAAGVPSTSGVKRQGKGRNDGTSKKRKQQKEQEEAEIDSTDEELLSEGDIPYAESDDSLPDMRDNALPSRNDSSECEGDPGVGQPTLNVPVLSESAALKNTRP</sequence>
<dbReference type="GO" id="GO:0005198">
    <property type="term" value="F:structural molecule activity"/>
    <property type="evidence" value="ECO:0007669"/>
    <property type="project" value="InterPro"/>
</dbReference>
<dbReference type="InterPro" id="IPR009057">
    <property type="entry name" value="Homeodomain-like_sf"/>
</dbReference>
<name>A0A8S9XH81_APOLU</name>
<evidence type="ECO:0000256" key="1">
    <source>
        <dbReference type="ARBA" id="ARBA00004123"/>
    </source>
</evidence>
<evidence type="ECO:0000313" key="5">
    <source>
        <dbReference type="Proteomes" id="UP000466442"/>
    </source>
</evidence>
<comment type="subcellular location">
    <subcellularLocation>
        <location evidence="1">Nucleus</location>
    </subcellularLocation>
</comment>
<dbReference type="SUPFAM" id="SSF46689">
    <property type="entry name" value="Homeodomain-like"/>
    <property type="match status" value="2"/>
</dbReference>
<dbReference type="GO" id="GO:0003677">
    <property type="term" value="F:DNA binding"/>
    <property type="evidence" value="ECO:0007669"/>
    <property type="project" value="InterPro"/>
</dbReference>
<accession>A0A8S9XH81</accession>
<dbReference type="InterPro" id="IPR007889">
    <property type="entry name" value="HTH_Psq"/>
</dbReference>
<dbReference type="Gene3D" id="1.20.120.70">
    <property type="entry name" value="Tobacco mosaic virus-like, coat protein"/>
    <property type="match status" value="1"/>
</dbReference>
<feature type="compositionally biased region" description="Polar residues" evidence="2">
    <location>
        <begin position="591"/>
        <end position="606"/>
    </location>
</feature>
<dbReference type="SUPFAM" id="SSF47195">
    <property type="entry name" value="TMV-like viral coat proteins"/>
    <property type="match status" value="1"/>
</dbReference>
<dbReference type="Proteomes" id="UP000466442">
    <property type="component" value="Unassembled WGS sequence"/>
</dbReference>
<evidence type="ECO:0000259" key="3">
    <source>
        <dbReference type="Pfam" id="PF05225"/>
    </source>
</evidence>
<dbReference type="OrthoDB" id="7323582at2759"/>
<dbReference type="Pfam" id="PF00721">
    <property type="entry name" value="TMV_coat"/>
    <property type="match status" value="1"/>
</dbReference>
<gene>
    <name evidence="4" type="ORF">GE061_016771</name>
</gene>
<dbReference type="InterPro" id="IPR036417">
    <property type="entry name" value="TMV-like_coat_sf"/>
</dbReference>
<protein>
    <recommendedName>
        <fullName evidence="3">HTH psq-type domain-containing protein</fullName>
    </recommendedName>
</protein>
<dbReference type="EMBL" id="WIXP02000007">
    <property type="protein sequence ID" value="KAF6208317.1"/>
    <property type="molecule type" value="Genomic_DNA"/>
</dbReference>
<reference evidence="4" key="1">
    <citation type="journal article" date="2021" name="Mol. Ecol. Resour.">
        <title>Apolygus lucorum genome provides insights into omnivorousness and mesophyll feeding.</title>
        <authorList>
            <person name="Liu Y."/>
            <person name="Liu H."/>
            <person name="Wang H."/>
            <person name="Huang T."/>
            <person name="Liu B."/>
            <person name="Yang B."/>
            <person name="Yin L."/>
            <person name="Li B."/>
            <person name="Zhang Y."/>
            <person name="Zhang S."/>
            <person name="Jiang F."/>
            <person name="Zhang X."/>
            <person name="Ren Y."/>
            <person name="Wang B."/>
            <person name="Wang S."/>
            <person name="Lu Y."/>
            <person name="Wu K."/>
            <person name="Fan W."/>
            <person name="Wang G."/>
        </authorList>
    </citation>
    <scope>NUCLEOTIDE SEQUENCE</scope>
    <source>
        <strain evidence="4">12Hb</strain>
    </source>
</reference>
<evidence type="ECO:0000256" key="2">
    <source>
        <dbReference type="SAM" id="MobiDB-lite"/>
    </source>
</evidence>
<feature type="domain" description="HTH psq-type" evidence="3">
    <location>
        <begin position="417"/>
        <end position="458"/>
    </location>
</feature>